<feature type="transmembrane region" description="Helical" evidence="7">
    <location>
        <begin position="206"/>
        <end position="227"/>
    </location>
</feature>
<dbReference type="EMBL" id="LT554871">
    <property type="protein sequence ID" value="SAM07862.1"/>
    <property type="molecule type" value="Genomic_DNA"/>
</dbReference>
<comment type="similarity">
    <text evidence="5">Belongs to the laat-1 family.</text>
</comment>
<keyword evidence="2 7" id="KW-0812">Transmembrane</keyword>
<evidence type="ECO:0008006" key="10">
    <source>
        <dbReference type="Google" id="ProtNLM"/>
    </source>
</evidence>
<dbReference type="InParanoid" id="A0A170ANF8"/>
<organism evidence="8">
    <name type="scientific">Absidia glauca</name>
    <name type="common">Pin mould</name>
    <dbReference type="NCBI Taxonomy" id="4829"/>
    <lineage>
        <taxon>Eukaryota</taxon>
        <taxon>Fungi</taxon>
        <taxon>Fungi incertae sedis</taxon>
        <taxon>Mucoromycota</taxon>
        <taxon>Mucoromycotina</taxon>
        <taxon>Mucoromycetes</taxon>
        <taxon>Mucorales</taxon>
        <taxon>Cunninghamellaceae</taxon>
        <taxon>Absidia</taxon>
    </lineage>
</organism>
<evidence type="ECO:0000256" key="5">
    <source>
        <dbReference type="ARBA" id="ARBA00038039"/>
    </source>
</evidence>
<evidence type="ECO:0000256" key="3">
    <source>
        <dbReference type="ARBA" id="ARBA00022989"/>
    </source>
</evidence>
<dbReference type="Gene3D" id="1.20.1280.290">
    <property type="match status" value="2"/>
</dbReference>
<accession>A0A170ANF8</accession>
<dbReference type="InterPro" id="IPR051415">
    <property type="entry name" value="LAAT-1"/>
</dbReference>
<sequence>MWDPEVASTIAGYLSITCWLVVFIPQLWENYQRKSGDGLSMTFLAIWLAGDLFNVVGVILQDLLPTMFLLGLWYTIADMGLIWQVVFYQRLSTMEPLDEEEVSLIQGSNGQRRWPNRSKRHALTFWFNAISAIMVVLVTVASCVWYASVHGGLFNGGVKDVNPAAPLTDGDNDFPWMPQFLGWTSAILYVGSRIPQILKNYRERSTEGLSVGMFLCAVLGNLLFTLVSTHKGGVIAPPFLSRSNETSKDIGSLAPEWLDKCPPFFVLDSLDMAQLKSSTTWSPPLPQYY</sequence>
<dbReference type="InterPro" id="IPR006603">
    <property type="entry name" value="PQ-loop_rpt"/>
</dbReference>
<feature type="transmembrane region" description="Helical" evidence="7">
    <location>
        <begin position="122"/>
        <end position="147"/>
    </location>
</feature>
<protein>
    <recommendedName>
        <fullName evidence="10">PQ-loop-domain-containing protein</fullName>
    </recommendedName>
</protein>
<evidence type="ECO:0000256" key="4">
    <source>
        <dbReference type="ARBA" id="ARBA00023136"/>
    </source>
</evidence>
<dbReference type="GO" id="GO:0034486">
    <property type="term" value="P:vacuolar transmembrane transport"/>
    <property type="evidence" value="ECO:0007669"/>
    <property type="project" value="UniProtKB-ARBA"/>
</dbReference>
<evidence type="ECO:0000256" key="7">
    <source>
        <dbReference type="SAM" id="Phobius"/>
    </source>
</evidence>
<feature type="transmembrane region" description="Helical" evidence="7">
    <location>
        <begin position="6"/>
        <end position="28"/>
    </location>
</feature>
<comment type="subcellular location">
    <subcellularLocation>
        <location evidence="1">Membrane</location>
        <topology evidence="1">Multi-pass membrane protein</topology>
    </subcellularLocation>
</comment>
<dbReference type="Proteomes" id="UP000078561">
    <property type="component" value="Unassembled WGS sequence"/>
</dbReference>
<keyword evidence="4 7" id="KW-0472">Membrane</keyword>
<feature type="transmembrane region" description="Helical" evidence="7">
    <location>
        <begin position="176"/>
        <end position="194"/>
    </location>
</feature>
<feature type="transmembrane region" description="Helical" evidence="7">
    <location>
        <begin position="66"/>
        <end position="88"/>
    </location>
</feature>
<dbReference type="PANTHER" id="PTHR16201:SF44">
    <property type="entry name" value="SEVEN TRANSMEMBRANE PROTEIN 1"/>
    <property type="match status" value="1"/>
</dbReference>
<dbReference type="AlphaFoldDB" id="A0A170ANF8"/>
<dbReference type="OMA" id="RTTEWKK"/>
<evidence type="ECO:0000256" key="1">
    <source>
        <dbReference type="ARBA" id="ARBA00004141"/>
    </source>
</evidence>
<keyword evidence="9" id="KW-1185">Reference proteome</keyword>
<dbReference type="GO" id="GO:0098852">
    <property type="term" value="C:lytic vacuole membrane"/>
    <property type="evidence" value="ECO:0007669"/>
    <property type="project" value="UniProtKB-ARBA"/>
</dbReference>
<evidence type="ECO:0000313" key="9">
    <source>
        <dbReference type="Proteomes" id="UP000078561"/>
    </source>
</evidence>
<dbReference type="PANTHER" id="PTHR16201">
    <property type="entry name" value="SEVEN TRANSMEMBRANE PROTEIN 1-RELATED"/>
    <property type="match status" value="1"/>
</dbReference>
<dbReference type="SMART" id="SM00679">
    <property type="entry name" value="CTNS"/>
    <property type="match status" value="2"/>
</dbReference>
<evidence type="ECO:0000313" key="8">
    <source>
        <dbReference type="EMBL" id="SAM07862.1"/>
    </source>
</evidence>
<dbReference type="Pfam" id="PF04193">
    <property type="entry name" value="PQ-loop"/>
    <property type="match status" value="2"/>
</dbReference>
<reference evidence="8" key="1">
    <citation type="submission" date="2016-04" db="EMBL/GenBank/DDBJ databases">
        <authorList>
            <person name="Evans L.H."/>
            <person name="Alamgir A."/>
            <person name="Owens N."/>
            <person name="Weber N.D."/>
            <person name="Virtaneva K."/>
            <person name="Barbian K."/>
            <person name="Babar A."/>
            <person name="Rosenke K."/>
        </authorList>
    </citation>
    <scope>NUCLEOTIDE SEQUENCE [LARGE SCALE GENOMIC DNA]</scope>
    <source>
        <strain evidence="8">CBS 101.48</strain>
    </source>
</reference>
<dbReference type="GO" id="GO:0015174">
    <property type="term" value="F:basic amino acid transmembrane transporter activity"/>
    <property type="evidence" value="ECO:0007669"/>
    <property type="project" value="UniProtKB-ARBA"/>
</dbReference>
<proteinExistence type="inferred from homology"/>
<dbReference type="FunFam" id="1.20.1280.290:FF:000009">
    <property type="entry name" value="PQ loop repeat family protein"/>
    <property type="match status" value="1"/>
</dbReference>
<dbReference type="OrthoDB" id="8048523at2759"/>
<name>A0A170ANF8_ABSGL</name>
<keyword evidence="3 7" id="KW-1133">Transmembrane helix</keyword>
<gene>
    <name evidence="8" type="primary">ABSGL_13520.1 scaffold 14267</name>
</gene>
<feature type="transmembrane region" description="Helical" evidence="7">
    <location>
        <begin position="40"/>
        <end position="60"/>
    </location>
</feature>
<evidence type="ECO:0000256" key="2">
    <source>
        <dbReference type="ARBA" id="ARBA00022692"/>
    </source>
</evidence>
<comment type="catalytic activity">
    <reaction evidence="6">
        <text>L-histidine(out) + L-arginine(in) = L-histidine(in) + L-arginine(out)</text>
        <dbReference type="Rhea" id="RHEA:71063"/>
        <dbReference type="ChEBI" id="CHEBI:32682"/>
        <dbReference type="ChEBI" id="CHEBI:57595"/>
    </reaction>
</comment>
<evidence type="ECO:0000256" key="6">
    <source>
        <dbReference type="ARBA" id="ARBA00050768"/>
    </source>
</evidence>